<gene>
    <name evidence="1" type="ORF">SVUK_LOCUS7738</name>
</gene>
<dbReference type="Proteomes" id="UP000270094">
    <property type="component" value="Unassembled WGS sequence"/>
</dbReference>
<protein>
    <submittedName>
        <fullName evidence="1">Uncharacterized protein</fullName>
    </submittedName>
</protein>
<dbReference type="InterPro" id="IPR035994">
    <property type="entry name" value="Nucleoside_phosphorylase_sf"/>
</dbReference>
<accession>A0A3P7IID2</accession>
<name>A0A3P7IID2_STRVU</name>
<dbReference type="OrthoDB" id="204058at2759"/>
<proteinExistence type="predicted"/>
<organism evidence="1 2">
    <name type="scientific">Strongylus vulgaris</name>
    <name type="common">Blood worm</name>
    <dbReference type="NCBI Taxonomy" id="40348"/>
    <lineage>
        <taxon>Eukaryota</taxon>
        <taxon>Metazoa</taxon>
        <taxon>Ecdysozoa</taxon>
        <taxon>Nematoda</taxon>
        <taxon>Chromadorea</taxon>
        <taxon>Rhabditida</taxon>
        <taxon>Rhabditina</taxon>
        <taxon>Rhabditomorpha</taxon>
        <taxon>Strongyloidea</taxon>
        <taxon>Strongylidae</taxon>
        <taxon>Strongylus</taxon>
    </lineage>
</organism>
<dbReference type="GO" id="GO:0009116">
    <property type="term" value="P:nucleoside metabolic process"/>
    <property type="evidence" value="ECO:0007669"/>
    <property type="project" value="InterPro"/>
</dbReference>
<reference evidence="1 2" key="1">
    <citation type="submission" date="2018-11" db="EMBL/GenBank/DDBJ databases">
        <authorList>
            <consortium name="Pathogen Informatics"/>
        </authorList>
    </citation>
    <scope>NUCLEOTIDE SEQUENCE [LARGE SCALE GENOMIC DNA]</scope>
</reference>
<sequence length="51" mass="5925">MNGELTDKYVERETLLDEDLRKDLISIAVEKHIPVETGYTLCADDFYEGQF</sequence>
<dbReference type="EMBL" id="UYYB01026995">
    <property type="protein sequence ID" value="VDM72740.1"/>
    <property type="molecule type" value="Genomic_DNA"/>
</dbReference>
<dbReference type="AlphaFoldDB" id="A0A3P7IID2"/>
<evidence type="ECO:0000313" key="2">
    <source>
        <dbReference type="Proteomes" id="UP000270094"/>
    </source>
</evidence>
<dbReference type="Gene3D" id="3.40.50.1580">
    <property type="entry name" value="Nucleoside phosphorylase domain"/>
    <property type="match status" value="1"/>
</dbReference>
<dbReference type="GO" id="GO:0003824">
    <property type="term" value="F:catalytic activity"/>
    <property type="evidence" value="ECO:0007669"/>
    <property type="project" value="InterPro"/>
</dbReference>
<keyword evidence="2" id="KW-1185">Reference proteome</keyword>
<dbReference type="SUPFAM" id="SSF53167">
    <property type="entry name" value="Purine and uridine phosphorylases"/>
    <property type="match status" value="1"/>
</dbReference>
<evidence type="ECO:0000313" key="1">
    <source>
        <dbReference type="EMBL" id="VDM72740.1"/>
    </source>
</evidence>